<dbReference type="CDD" id="cd18008">
    <property type="entry name" value="DEXDc_SHPRH-like"/>
    <property type="match status" value="1"/>
</dbReference>
<evidence type="ECO:0000313" key="9">
    <source>
        <dbReference type="Proteomes" id="UP001216638"/>
    </source>
</evidence>
<keyword evidence="4" id="KW-0067">ATP-binding</keyword>
<dbReference type="Gene3D" id="3.30.40.10">
    <property type="entry name" value="Zinc/RING finger domain, C3HC4 (zinc finger)"/>
    <property type="match status" value="1"/>
</dbReference>
<dbReference type="PANTHER" id="PTHR45626:SF52">
    <property type="entry name" value="SINGLE-STRANDED DNA-DEPENDENT ATPASE (EUROFUNG)"/>
    <property type="match status" value="1"/>
</dbReference>
<keyword evidence="3" id="KW-0378">Hydrolase</keyword>
<dbReference type="InterPro" id="IPR038718">
    <property type="entry name" value="SNF2-like_sf"/>
</dbReference>
<evidence type="ECO:0000256" key="1">
    <source>
        <dbReference type="ARBA" id="ARBA00007025"/>
    </source>
</evidence>
<dbReference type="PANTHER" id="PTHR45626">
    <property type="entry name" value="TRANSCRIPTION TERMINATION FACTOR 2-RELATED"/>
    <property type="match status" value="1"/>
</dbReference>
<feature type="domain" description="Helicase C-terminal" evidence="7">
    <location>
        <begin position="1047"/>
        <end position="1210"/>
    </location>
</feature>
<dbReference type="InterPro" id="IPR013083">
    <property type="entry name" value="Znf_RING/FYVE/PHD"/>
</dbReference>
<dbReference type="EC" id="2.7.1.67" evidence="8"/>
<dbReference type="SUPFAM" id="SSF52540">
    <property type="entry name" value="P-loop containing nucleoside triphosphate hydrolases"/>
    <property type="match status" value="2"/>
</dbReference>
<dbReference type="InterPro" id="IPR027417">
    <property type="entry name" value="P-loop_NTPase"/>
</dbReference>
<evidence type="ECO:0000256" key="2">
    <source>
        <dbReference type="ARBA" id="ARBA00022741"/>
    </source>
</evidence>
<evidence type="ECO:0000256" key="5">
    <source>
        <dbReference type="SAM" id="MobiDB-lite"/>
    </source>
</evidence>
<dbReference type="Pfam" id="PF00271">
    <property type="entry name" value="Helicase_C"/>
    <property type="match status" value="1"/>
</dbReference>
<protein>
    <submittedName>
        <fullName evidence="8">1-phosphatidylinositol 4-kinase</fullName>
        <ecNumber evidence="8">2.7.1.67</ecNumber>
    </submittedName>
</protein>
<dbReference type="InterPro" id="IPR014001">
    <property type="entry name" value="Helicase_ATP-bd"/>
</dbReference>
<dbReference type="CDD" id="cd18793">
    <property type="entry name" value="SF2_C_SNF"/>
    <property type="match status" value="1"/>
</dbReference>
<evidence type="ECO:0000313" key="8">
    <source>
        <dbReference type="EMBL" id="WFC94498.1"/>
    </source>
</evidence>
<dbReference type="SUPFAM" id="SSF57850">
    <property type="entry name" value="RING/U-box"/>
    <property type="match status" value="1"/>
</dbReference>
<dbReference type="SMART" id="SM00487">
    <property type="entry name" value="DEXDc"/>
    <property type="match status" value="1"/>
</dbReference>
<dbReference type="Proteomes" id="UP001216638">
    <property type="component" value="Chromosome 1"/>
</dbReference>
<keyword evidence="8" id="KW-0808">Transferase</keyword>
<dbReference type="Gene3D" id="3.40.50.300">
    <property type="entry name" value="P-loop containing nucleotide triphosphate hydrolases"/>
    <property type="match status" value="1"/>
</dbReference>
<dbReference type="InterPro" id="IPR049730">
    <property type="entry name" value="SNF2/RAD54-like_C"/>
</dbReference>
<dbReference type="GO" id="GO:0004430">
    <property type="term" value="F:1-phosphatidylinositol 4-kinase activity"/>
    <property type="evidence" value="ECO:0007669"/>
    <property type="project" value="UniProtKB-EC"/>
</dbReference>
<dbReference type="Gene3D" id="3.40.50.10810">
    <property type="entry name" value="Tandem AAA-ATPase domain"/>
    <property type="match status" value="1"/>
</dbReference>
<dbReference type="GO" id="GO:0005524">
    <property type="term" value="F:ATP binding"/>
    <property type="evidence" value="ECO:0007669"/>
    <property type="project" value="UniProtKB-KW"/>
</dbReference>
<dbReference type="InterPro" id="IPR000330">
    <property type="entry name" value="SNF2_N"/>
</dbReference>
<name>A0AAF0DR71_9BASI</name>
<dbReference type="InterPro" id="IPR050628">
    <property type="entry name" value="SNF2_RAD54_helicase_TF"/>
</dbReference>
<dbReference type="PROSITE" id="PS51194">
    <property type="entry name" value="HELICASE_CTER"/>
    <property type="match status" value="1"/>
</dbReference>
<evidence type="ECO:0000256" key="3">
    <source>
        <dbReference type="ARBA" id="ARBA00022801"/>
    </source>
</evidence>
<feature type="region of interest" description="Disordered" evidence="5">
    <location>
        <begin position="1"/>
        <end position="21"/>
    </location>
</feature>
<feature type="domain" description="Helicase ATP-binding" evidence="6">
    <location>
        <begin position="452"/>
        <end position="694"/>
    </location>
</feature>
<dbReference type="GO" id="GO:0016787">
    <property type="term" value="F:hydrolase activity"/>
    <property type="evidence" value="ECO:0007669"/>
    <property type="project" value="UniProtKB-KW"/>
</dbReference>
<dbReference type="EMBL" id="CP119951">
    <property type="protein sequence ID" value="WFC94498.1"/>
    <property type="molecule type" value="Genomic_DNA"/>
</dbReference>
<gene>
    <name evidence="8" type="ORF">MBRA1_001128</name>
</gene>
<dbReference type="InterPro" id="IPR001650">
    <property type="entry name" value="Helicase_C-like"/>
</dbReference>
<dbReference type="GO" id="GO:0008094">
    <property type="term" value="F:ATP-dependent activity, acting on DNA"/>
    <property type="evidence" value="ECO:0007669"/>
    <property type="project" value="TreeGrafter"/>
</dbReference>
<dbReference type="AlphaFoldDB" id="A0AAF0DR71"/>
<evidence type="ECO:0000259" key="7">
    <source>
        <dbReference type="PROSITE" id="PS51194"/>
    </source>
</evidence>
<evidence type="ECO:0000259" key="6">
    <source>
        <dbReference type="PROSITE" id="PS51192"/>
    </source>
</evidence>
<proteinExistence type="inferred from homology"/>
<dbReference type="SMART" id="SM00490">
    <property type="entry name" value="HELICc"/>
    <property type="match status" value="1"/>
</dbReference>
<evidence type="ECO:0000256" key="4">
    <source>
        <dbReference type="ARBA" id="ARBA00022840"/>
    </source>
</evidence>
<reference evidence="8" key="1">
    <citation type="submission" date="2023-03" db="EMBL/GenBank/DDBJ databases">
        <title>Mating type loci evolution in Malassezia.</title>
        <authorList>
            <person name="Coelho M.A."/>
        </authorList>
    </citation>
    <scope>NUCLEOTIDE SEQUENCE</scope>
    <source>
        <strain evidence="8">CBS 14135</strain>
    </source>
</reference>
<keyword evidence="2" id="KW-0547">Nucleotide-binding</keyword>
<dbReference type="GO" id="GO:0006281">
    <property type="term" value="P:DNA repair"/>
    <property type="evidence" value="ECO:0007669"/>
    <property type="project" value="TreeGrafter"/>
</dbReference>
<accession>A0AAF0DR71</accession>
<dbReference type="PROSITE" id="PS51192">
    <property type="entry name" value="HELICASE_ATP_BIND_1"/>
    <property type="match status" value="1"/>
</dbReference>
<dbReference type="Pfam" id="PF00176">
    <property type="entry name" value="SNF2-rel_dom"/>
    <property type="match status" value="1"/>
</dbReference>
<sequence>MDEYNAGLGFDPSANIGDARELPAGFDQTWASSSSASNNQFDTLEATQALLEAAASGKDWQPSLEYLPQNYAPIDLTTEDDEDLDEPIHVETRMAPTATAPLRRNAYVPPARSAAMPPKWACIGIIFPSVLCMYGLPPELQLQGVPGEFPEVDPEWESLTFWGEPGYRPVAIHEGAKPEGAGAGGQGLLAGNQRLGLQVSTLLPGSDDLLPTDPMGKPEILNEFGTLSDKYSKVLEYFMGQGQVMTISRCKLVSPMKAQAFTQAIETLLFVPETSVAIVVGALTRAGIFLETPDAYNPSDFPDMPKLLNVEEIQPRTRPRSRFAPFTYAHNTPYAGSLDTYSSVGSLGAPPMTKEMLEEEQKAQINSVYDSLKGSENLAETEPGPLIAAKLFPHQKQALTFLLDRERERRFEELLERDASSNTPDHISLWSIVQQGGRIQRYQNIVTQTVIDRRPGVCRGAILADDMGLGKTITVISVIAKTMPDAVAFGASELEPDAWIDDEPQLLGDSRNRRSAEQARREELRCRSRATLLVCPLSIVSNWESQIREHWDPERQPSIYVYHGSGRLSDPHALADHDVVITTYSTLGSEFSNQTTWAAAAGRNDKDDELVEVDADGAPLTKKRRKTAEAPNTCQRVEWFRIVLDEAHIVKESRTWQSKAVCNLSAPRRICLTGTPIQNKLDDLYALILFLRLDPFSDRAVWNRFCRDKKHLYLNQSKSKDDELLDPTSLVRVQTIMKFLTLRRMKTDRRPDGQLILSLPPRASRIVKIAFSEAERTKYQRLHSRFREEFEEHVAGGTVGTNYATILHEILILRMMCDSAELVEDSKDSGRTRFEMEDLSRAIREDGLTRRRAVEFFTLLSDSMLALCNSCGAELPPLGAPADDALDGAPRKNDVRQPVVTRCQHTFCAPCFHAQVGSGWPKPAKEAHHVCPCCGTDLHLILDAIALGPADAELAENGGTPPPKNGSRLLAVLDEKTKAPRSPGTMFLPDDPASWPETWSSKVRALLMDLVPFAKGNPASQLYDPEAPVLEHVAVSAGAADTPPIVEVRAAANPEEKQRPPVKSVVFSQWTRMLDKVGAALDHAGIRHRQLDGTMSRVQREEALHAFKTDPGVEVFLVSLRAGGFGLNLVSACRAYLMDPYWNPAVENQGLDRIYRLGQERPVIMTKFIVQQSIEEQMLELQRRKTELANRVGARRLTGDDAKRQRNEELKLLFS</sequence>
<comment type="similarity">
    <text evidence="1">Belongs to the SNF2/RAD54 helicase family.</text>
</comment>
<dbReference type="GO" id="GO:0005634">
    <property type="term" value="C:nucleus"/>
    <property type="evidence" value="ECO:0007669"/>
    <property type="project" value="TreeGrafter"/>
</dbReference>
<organism evidence="8 9">
    <name type="scientific">Malassezia brasiliensis</name>
    <dbReference type="NCBI Taxonomy" id="1821822"/>
    <lineage>
        <taxon>Eukaryota</taxon>
        <taxon>Fungi</taxon>
        <taxon>Dikarya</taxon>
        <taxon>Basidiomycota</taxon>
        <taxon>Ustilaginomycotina</taxon>
        <taxon>Malasseziomycetes</taxon>
        <taxon>Malasseziales</taxon>
        <taxon>Malasseziaceae</taxon>
        <taxon>Malassezia</taxon>
    </lineage>
</organism>
<keyword evidence="9" id="KW-1185">Reference proteome</keyword>